<dbReference type="HOGENOM" id="CLU_2789361_0_0_3"/>
<protein>
    <submittedName>
        <fullName evidence="1">Uncharacterized protein</fullName>
    </submittedName>
</protein>
<proteinExistence type="predicted"/>
<dbReference type="AlphaFoldDB" id="F4Y3S6"/>
<keyword evidence="2" id="KW-1185">Reference proteome</keyword>
<dbReference type="EMBL" id="GL890974">
    <property type="protein sequence ID" value="EGJ28422.1"/>
    <property type="molecule type" value="Genomic_DNA"/>
</dbReference>
<dbReference type="Proteomes" id="UP000003959">
    <property type="component" value="Unassembled WGS sequence"/>
</dbReference>
<gene>
    <name evidence="1" type="ORF">LYNGBM3L_73600</name>
</gene>
<organism evidence="1 2">
    <name type="scientific">Moorena producens 3L</name>
    <dbReference type="NCBI Taxonomy" id="489825"/>
    <lineage>
        <taxon>Bacteria</taxon>
        <taxon>Bacillati</taxon>
        <taxon>Cyanobacteriota</taxon>
        <taxon>Cyanophyceae</taxon>
        <taxon>Coleofasciculales</taxon>
        <taxon>Coleofasciculaceae</taxon>
        <taxon>Moorena</taxon>
    </lineage>
</organism>
<name>F4Y3S6_9CYAN</name>
<sequence>MQLRNRGFPPETKPKTGEPLWLVGYADAWLKLEARPRNLILHAESAPPLIKAPLSYGNFKPLAIASRQ</sequence>
<evidence type="ECO:0000313" key="2">
    <source>
        <dbReference type="Proteomes" id="UP000003959"/>
    </source>
</evidence>
<reference evidence="2" key="1">
    <citation type="journal article" date="2011" name="Proc. Natl. Acad. Sci. U.S.A.">
        <title>Genomic insights into the physiology and ecology of the marine filamentous cyanobacterium Lyngbya majuscula.</title>
        <authorList>
            <person name="Jones A.C."/>
            <person name="Monroe E.A."/>
            <person name="Podell S."/>
            <person name="Hess W.R."/>
            <person name="Klages S."/>
            <person name="Esquenazi E."/>
            <person name="Niessen S."/>
            <person name="Hoover H."/>
            <person name="Rothmann M."/>
            <person name="Lasken R.S."/>
            <person name="Yates J.R.III."/>
            <person name="Reinhardt R."/>
            <person name="Kube M."/>
            <person name="Burkart M.D."/>
            <person name="Allen E.E."/>
            <person name="Dorrestein P.C."/>
            <person name="Gerwick W.H."/>
            <person name="Gerwick L."/>
        </authorList>
    </citation>
    <scope>NUCLEOTIDE SEQUENCE [LARGE SCALE GENOMIC DNA]</scope>
    <source>
        <strain evidence="2">3L</strain>
    </source>
</reference>
<evidence type="ECO:0000313" key="1">
    <source>
        <dbReference type="EMBL" id="EGJ28422.1"/>
    </source>
</evidence>
<accession>F4Y3S6</accession>